<accession>A0A9X9LVA8</accession>
<dbReference type="Proteomes" id="UP000269945">
    <property type="component" value="Unassembled WGS sequence"/>
</dbReference>
<feature type="non-terminal residue" evidence="2">
    <location>
        <position position="1"/>
    </location>
</feature>
<name>A0A9X9LVA8_GULGU</name>
<keyword evidence="1" id="KW-0472">Membrane</keyword>
<evidence type="ECO:0000313" key="3">
    <source>
        <dbReference type="Proteomes" id="UP000269945"/>
    </source>
</evidence>
<comment type="caution">
    <text evidence="2">The sequence shown here is derived from an EMBL/GenBank/DDBJ whole genome shotgun (WGS) entry which is preliminary data.</text>
</comment>
<keyword evidence="1" id="KW-1133">Transmembrane helix</keyword>
<reference evidence="2 3" key="1">
    <citation type="submission" date="2018-10" db="EMBL/GenBank/DDBJ databases">
        <authorList>
            <person name="Ekblom R."/>
            <person name="Jareborg N."/>
        </authorList>
    </citation>
    <scope>NUCLEOTIDE SEQUENCE [LARGE SCALE GENOMIC DNA]</scope>
    <source>
        <tissue evidence="2">Muscle</tissue>
    </source>
</reference>
<dbReference type="AlphaFoldDB" id="A0A9X9LVA8"/>
<organism evidence="2 3">
    <name type="scientific">Gulo gulo</name>
    <name type="common">Wolverine</name>
    <name type="synonym">Gluton</name>
    <dbReference type="NCBI Taxonomy" id="48420"/>
    <lineage>
        <taxon>Eukaryota</taxon>
        <taxon>Metazoa</taxon>
        <taxon>Chordata</taxon>
        <taxon>Craniata</taxon>
        <taxon>Vertebrata</taxon>
        <taxon>Euteleostomi</taxon>
        <taxon>Mammalia</taxon>
        <taxon>Eutheria</taxon>
        <taxon>Laurasiatheria</taxon>
        <taxon>Carnivora</taxon>
        <taxon>Caniformia</taxon>
        <taxon>Musteloidea</taxon>
        <taxon>Mustelidae</taxon>
        <taxon>Guloninae</taxon>
        <taxon>Gulo</taxon>
    </lineage>
</organism>
<proteinExistence type="predicted"/>
<dbReference type="EMBL" id="CYRY02021182">
    <property type="protein sequence ID" value="VCW97267.1"/>
    <property type="molecule type" value="Genomic_DNA"/>
</dbReference>
<evidence type="ECO:0000256" key="1">
    <source>
        <dbReference type="SAM" id="Phobius"/>
    </source>
</evidence>
<keyword evidence="1" id="KW-0812">Transmembrane</keyword>
<keyword evidence="3" id="KW-1185">Reference proteome</keyword>
<protein>
    <submittedName>
        <fullName evidence="2">Uncharacterized protein</fullName>
    </submittedName>
</protein>
<evidence type="ECO:0000313" key="2">
    <source>
        <dbReference type="EMBL" id="VCW97267.1"/>
    </source>
</evidence>
<feature type="transmembrane region" description="Helical" evidence="1">
    <location>
        <begin position="55"/>
        <end position="74"/>
    </location>
</feature>
<sequence length="103" mass="11737">SGLTESVSALIWTALSSSQRYLISHVQSTAKNMANCVEPMRLELSALRVTPIRRMIYFLHWFLGCISFTLLSWLRSLARGEAGRVPCERRSPHFCGESFLYLL</sequence>
<gene>
    <name evidence="2" type="ORF">BN2614_LOCUS2</name>
</gene>